<dbReference type="RefSeq" id="WP_106583529.1">
    <property type="nucleotide sequence ID" value="NZ_PYGA01000009.1"/>
</dbReference>
<evidence type="ECO:0000313" key="4">
    <source>
        <dbReference type="Proteomes" id="UP000240542"/>
    </source>
</evidence>
<evidence type="ECO:0008006" key="5">
    <source>
        <dbReference type="Google" id="ProtNLM"/>
    </source>
</evidence>
<dbReference type="EMBL" id="PYGA01000009">
    <property type="protein sequence ID" value="PSK97136.1"/>
    <property type="molecule type" value="Genomic_DNA"/>
</dbReference>
<dbReference type="PANTHER" id="PTHR47197">
    <property type="entry name" value="PROTEIN NIRF"/>
    <property type="match status" value="1"/>
</dbReference>
<dbReference type="Proteomes" id="UP000240542">
    <property type="component" value="Unassembled WGS sequence"/>
</dbReference>
<feature type="region of interest" description="Disordered" evidence="1">
    <location>
        <begin position="25"/>
        <end position="45"/>
    </location>
</feature>
<evidence type="ECO:0000256" key="2">
    <source>
        <dbReference type="SAM" id="SignalP"/>
    </source>
</evidence>
<keyword evidence="4" id="KW-1185">Reference proteome</keyword>
<evidence type="ECO:0000313" key="3">
    <source>
        <dbReference type="EMBL" id="PSK97136.1"/>
    </source>
</evidence>
<name>A0A2P8DIT1_9ACTN</name>
<dbReference type="InterPro" id="IPR051200">
    <property type="entry name" value="Host-pathogen_enzymatic-act"/>
</dbReference>
<comment type="caution">
    <text evidence="3">The sequence shown here is derived from an EMBL/GenBank/DDBJ whole genome shotgun (WGS) entry which is preliminary data.</text>
</comment>
<dbReference type="AlphaFoldDB" id="A0A2P8DIT1"/>
<evidence type="ECO:0000256" key="1">
    <source>
        <dbReference type="SAM" id="MobiDB-lite"/>
    </source>
</evidence>
<dbReference type="InterPro" id="IPR015943">
    <property type="entry name" value="WD40/YVTN_repeat-like_dom_sf"/>
</dbReference>
<dbReference type="Gene3D" id="2.130.10.10">
    <property type="entry name" value="YVTN repeat-like/Quinoprotein amine dehydrogenase"/>
    <property type="match status" value="1"/>
</dbReference>
<feature type="chain" id="PRO_5015184941" description="Pyrroloquinoline-quinone binding quinoprotein" evidence="2">
    <location>
        <begin position="20"/>
        <end position="457"/>
    </location>
</feature>
<dbReference type="SUPFAM" id="SSF50969">
    <property type="entry name" value="YVTN repeat-like/Quinoprotein amine dehydrogenase"/>
    <property type="match status" value="1"/>
</dbReference>
<keyword evidence="2" id="KW-0732">Signal</keyword>
<dbReference type="OrthoDB" id="3250815at2"/>
<reference evidence="3 4" key="1">
    <citation type="submission" date="2018-03" db="EMBL/GenBank/DDBJ databases">
        <title>Genomic Encyclopedia of Archaeal and Bacterial Type Strains, Phase II (KMG-II): from individual species to whole genera.</title>
        <authorList>
            <person name="Goeker M."/>
        </authorList>
    </citation>
    <scope>NUCLEOTIDE SEQUENCE [LARGE SCALE GENOMIC DNA]</scope>
    <source>
        <strain evidence="3 4">DSM 45312</strain>
    </source>
</reference>
<sequence>MRSSAFAAALLPLVLLASACGGGDGSGDNAGGTDEAATADWKPRKAAHGAVKPRLLVSDAGSGRVDVIDVASGKSAGTLKTKGAARLHPTDPSGTRVFAVQGDDDTVQLIDAGIRSKAHGDHEDAAHIDPSVVDGAIDVPAPSHVVAHGDHAAVFADGDAGITMVHLGEGAPKDLAAEGDPVRGGDAHHGVAVPIGDELIASLGDGKGPDNDRRVGAQVIGADGKQTKAFKDCPDLHGEFSPDDDTVLFGCLDGVLKLHRHDGSWEAEKIDGPTKGGEEEKTGTIVGQQGATRVLGDYSEDTVVVIDTEKDTSTPVEVPGGVATVAWDPYWEQGLVLTKDGVLHAIDPEKAEVVAKVQATEKFRTESEDGSRAVVAAAENFAYVLNPTTKEVVEVAVDRKGLEAGRSMAFDYAPRDLAIVGLAPLETGAADEHENDHEGENKEGDKEGNEEEHDHEH</sequence>
<gene>
    <name evidence="3" type="ORF">CLV63_109139</name>
</gene>
<dbReference type="PANTHER" id="PTHR47197:SF3">
    <property type="entry name" value="DIHYDRO-HEME D1 DEHYDROGENASE"/>
    <property type="match status" value="1"/>
</dbReference>
<accession>A0A2P8DIT1</accession>
<dbReference type="InterPro" id="IPR011044">
    <property type="entry name" value="Quino_amine_DH_bsu"/>
</dbReference>
<dbReference type="PROSITE" id="PS51257">
    <property type="entry name" value="PROKAR_LIPOPROTEIN"/>
    <property type="match status" value="1"/>
</dbReference>
<organism evidence="3 4">
    <name type="scientific">Murinocardiopsis flavida</name>
    <dbReference type="NCBI Taxonomy" id="645275"/>
    <lineage>
        <taxon>Bacteria</taxon>
        <taxon>Bacillati</taxon>
        <taxon>Actinomycetota</taxon>
        <taxon>Actinomycetes</taxon>
        <taxon>Streptosporangiales</taxon>
        <taxon>Nocardiopsidaceae</taxon>
        <taxon>Murinocardiopsis</taxon>
    </lineage>
</organism>
<protein>
    <recommendedName>
        <fullName evidence="5">Pyrroloquinoline-quinone binding quinoprotein</fullName>
    </recommendedName>
</protein>
<proteinExistence type="predicted"/>
<feature type="region of interest" description="Disordered" evidence="1">
    <location>
        <begin position="423"/>
        <end position="457"/>
    </location>
</feature>
<feature type="signal peptide" evidence="2">
    <location>
        <begin position="1"/>
        <end position="19"/>
    </location>
</feature>
<feature type="compositionally biased region" description="Basic and acidic residues" evidence="1">
    <location>
        <begin position="430"/>
        <end position="457"/>
    </location>
</feature>